<gene>
    <name evidence="2" type="ORF">MAR_008261</name>
</gene>
<sequence>MDGTIDLQLSQNSELVQGISGQTWTYIGIGITAFLILLVVIFGCLCGRMIRAKRGNEGVVVTTYPQQNAMLNVVNTVPDAQMEKGISNAAYTGQPQVVNTPYVYTVQQQNPSVTPSAQPMKSSGFGYNGSYKMNQHYYAQAQKHKPVRASRKFAL</sequence>
<evidence type="ECO:0000256" key="1">
    <source>
        <dbReference type="SAM" id="Phobius"/>
    </source>
</evidence>
<feature type="transmembrane region" description="Helical" evidence="1">
    <location>
        <begin position="24"/>
        <end position="46"/>
    </location>
</feature>
<dbReference type="Proteomes" id="UP001164746">
    <property type="component" value="Chromosome 4"/>
</dbReference>
<reference evidence="2" key="1">
    <citation type="submission" date="2022-11" db="EMBL/GenBank/DDBJ databases">
        <title>Centuries of genome instability and evolution in soft-shell clam transmissible cancer (bioRxiv).</title>
        <authorList>
            <person name="Hart S.F.M."/>
            <person name="Yonemitsu M.A."/>
            <person name="Giersch R.M."/>
            <person name="Beal B.F."/>
            <person name="Arriagada G."/>
            <person name="Davis B.W."/>
            <person name="Ostrander E.A."/>
            <person name="Goff S.P."/>
            <person name="Metzger M.J."/>
        </authorList>
    </citation>
    <scope>NUCLEOTIDE SEQUENCE</scope>
    <source>
        <strain evidence="2">MELC-2E11</strain>
        <tissue evidence="2">Siphon/mantle</tissue>
    </source>
</reference>
<organism evidence="2 3">
    <name type="scientific">Mya arenaria</name>
    <name type="common">Soft-shell clam</name>
    <dbReference type="NCBI Taxonomy" id="6604"/>
    <lineage>
        <taxon>Eukaryota</taxon>
        <taxon>Metazoa</taxon>
        <taxon>Spiralia</taxon>
        <taxon>Lophotrochozoa</taxon>
        <taxon>Mollusca</taxon>
        <taxon>Bivalvia</taxon>
        <taxon>Autobranchia</taxon>
        <taxon>Heteroconchia</taxon>
        <taxon>Euheterodonta</taxon>
        <taxon>Imparidentia</taxon>
        <taxon>Neoheterodontei</taxon>
        <taxon>Myida</taxon>
        <taxon>Myoidea</taxon>
        <taxon>Myidae</taxon>
        <taxon>Mya</taxon>
    </lineage>
</organism>
<evidence type="ECO:0000313" key="2">
    <source>
        <dbReference type="EMBL" id="WAR01703.1"/>
    </source>
</evidence>
<keyword evidence="1" id="KW-0472">Membrane</keyword>
<keyword evidence="3" id="KW-1185">Reference proteome</keyword>
<evidence type="ECO:0000313" key="3">
    <source>
        <dbReference type="Proteomes" id="UP001164746"/>
    </source>
</evidence>
<keyword evidence="1" id="KW-0812">Transmembrane</keyword>
<protein>
    <submittedName>
        <fullName evidence="2">Uncharacterized protein</fullName>
    </submittedName>
</protein>
<keyword evidence="1" id="KW-1133">Transmembrane helix</keyword>
<accession>A0ABY7DYL5</accession>
<name>A0ABY7DYL5_MYAAR</name>
<dbReference type="EMBL" id="CP111015">
    <property type="protein sequence ID" value="WAR01703.1"/>
    <property type="molecule type" value="Genomic_DNA"/>
</dbReference>
<proteinExistence type="predicted"/>